<sequence length="41" mass="4631">MSFSAIFAMILGIVITWGLPIAVIISIIILFKKVNRLEKNR</sequence>
<keyword evidence="1" id="KW-0472">Membrane</keyword>
<keyword evidence="1" id="KW-0812">Transmembrane</keyword>
<evidence type="ECO:0000313" key="3">
    <source>
        <dbReference type="Proteomes" id="UP001519328"/>
    </source>
</evidence>
<feature type="transmembrane region" description="Helical" evidence="1">
    <location>
        <begin position="6"/>
        <end position="31"/>
    </location>
</feature>
<organism evidence="2 3">
    <name type="scientific">Virgibacillus litoralis</name>
    <dbReference type="NCBI Taxonomy" id="578221"/>
    <lineage>
        <taxon>Bacteria</taxon>
        <taxon>Bacillati</taxon>
        <taxon>Bacillota</taxon>
        <taxon>Bacilli</taxon>
        <taxon>Bacillales</taxon>
        <taxon>Bacillaceae</taxon>
        <taxon>Virgibacillus</taxon>
    </lineage>
</organism>
<evidence type="ECO:0000256" key="1">
    <source>
        <dbReference type="SAM" id="Phobius"/>
    </source>
</evidence>
<comment type="caution">
    <text evidence="2">The sequence shown here is derived from an EMBL/GenBank/DDBJ whole genome shotgun (WGS) entry which is preliminary data.</text>
</comment>
<protein>
    <submittedName>
        <fullName evidence="2">Mn2+/Fe2+ NRAMP family transporter</fullName>
    </submittedName>
</protein>
<evidence type="ECO:0000313" key="2">
    <source>
        <dbReference type="EMBL" id="MBP1947454.1"/>
    </source>
</evidence>
<keyword evidence="3" id="KW-1185">Reference proteome</keyword>
<keyword evidence="1" id="KW-1133">Transmembrane helix</keyword>
<gene>
    <name evidence="2" type="ORF">J2Z82_000377</name>
</gene>
<dbReference type="RefSeq" id="WP_280922961.1">
    <property type="nucleotide sequence ID" value="NZ_JAGGKK010000001.1"/>
</dbReference>
<accession>A0ABS4H978</accession>
<proteinExistence type="predicted"/>
<name>A0ABS4H978_9BACI</name>
<dbReference type="Proteomes" id="UP001519328">
    <property type="component" value="Unassembled WGS sequence"/>
</dbReference>
<dbReference type="EMBL" id="JAGGKK010000001">
    <property type="protein sequence ID" value="MBP1947454.1"/>
    <property type="molecule type" value="Genomic_DNA"/>
</dbReference>
<reference evidence="2 3" key="1">
    <citation type="submission" date="2021-03" db="EMBL/GenBank/DDBJ databases">
        <title>Genomic Encyclopedia of Type Strains, Phase IV (KMG-IV): sequencing the most valuable type-strain genomes for metagenomic binning, comparative biology and taxonomic classification.</title>
        <authorList>
            <person name="Goeker M."/>
        </authorList>
    </citation>
    <scope>NUCLEOTIDE SEQUENCE [LARGE SCALE GENOMIC DNA]</scope>
    <source>
        <strain evidence="2 3">DSM 21085</strain>
    </source>
</reference>